<feature type="domain" description="C2H2-type" evidence="12">
    <location>
        <begin position="393"/>
        <end position="420"/>
    </location>
</feature>
<dbReference type="PANTHER" id="PTHR14003">
    <property type="entry name" value="TRANSCRIPTIONAL REPRESSOR PROTEIN YY"/>
    <property type="match status" value="1"/>
</dbReference>
<gene>
    <name evidence="13" type="ORF">TSIB3V08_LOCUS7309</name>
</gene>
<dbReference type="SMART" id="SM00355">
    <property type="entry name" value="ZnF_C2H2"/>
    <property type="match status" value="8"/>
</dbReference>
<keyword evidence="8" id="KW-0238">DNA-binding</keyword>
<dbReference type="GO" id="GO:0030674">
    <property type="term" value="F:protein-macromolecule adaptor activity"/>
    <property type="evidence" value="ECO:0007669"/>
    <property type="project" value="UniProtKB-ARBA"/>
</dbReference>
<evidence type="ECO:0000256" key="2">
    <source>
        <dbReference type="ARBA" id="ARBA00006991"/>
    </source>
</evidence>
<feature type="domain" description="C2H2-type" evidence="12">
    <location>
        <begin position="337"/>
        <end position="364"/>
    </location>
</feature>
<dbReference type="FunFam" id="3.30.160.60:FF:000688">
    <property type="entry name" value="zinc finger protein 197 isoform X1"/>
    <property type="match status" value="1"/>
</dbReference>
<evidence type="ECO:0000259" key="12">
    <source>
        <dbReference type="PROSITE" id="PS50157"/>
    </source>
</evidence>
<evidence type="ECO:0000313" key="13">
    <source>
        <dbReference type="EMBL" id="CAD7263222.1"/>
    </source>
</evidence>
<evidence type="ECO:0000256" key="1">
    <source>
        <dbReference type="ARBA" id="ARBA00004123"/>
    </source>
</evidence>
<dbReference type="InterPro" id="IPR013087">
    <property type="entry name" value="Znf_C2H2_type"/>
</dbReference>
<dbReference type="PANTHER" id="PTHR14003:SF19">
    <property type="entry name" value="YY2 TRANSCRIPTION FACTOR"/>
    <property type="match status" value="1"/>
</dbReference>
<keyword evidence="3" id="KW-0479">Metal-binding</keyword>
<feature type="domain" description="C2H2-type" evidence="12">
    <location>
        <begin position="365"/>
        <end position="388"/>
    </location>
</feature>
<evidence type="ECO:0000256" key="4">
    <source>
        <dbReference type="ARBA" id="ARBA00022737"/>
    </source>
</evidence>
<dbReference type="GO" id="GO:0031519">
    <property type="term" value="C:PcG protein complex"/>
    <property type="evidence" value="ECO:0007669"/>
    <property type="project" value="TreeGrafter"/>
</dbReference>
<evidence type="ECO:0000256" key="8">
    <source>
        <dbReference type="ARBA" id="ARBA00023125"/>
    </source>
</evidence>
<reference evidence="13" key="1">
    <citation type="submission" date="2020-11" db="EMBL/GenBank/DDBJ databases">
        <authorList>
            <person name="Tran Van P."/>
        </authorList>
    </citation>
    <scope>NUCLEOTIDE SEQUENCE</scope>
</reference>
<organism evidence="13">
    <name type="scientific">Timema shepardi</name>
    <name type="common">Walking stick</name>
    <dbReference type="NCBI Taxonomy" id="629360"/>
    <lineage>
        <taxon>Eukaryota</taxon>
        <taxon>Metazoa</taxon>
        <taxon>Ecdysozoa</taxon>
        <taxon>Arthropoda</taxon>
        <taxon>Hexapoda</taxon>
        <taxon>Insecta</taxon>
        <taxon>Pterygota</taxon>
        <taxon>Neoptera</taxon>
        <taxon>Polyneoptera</taxon>
        <taxon>Phasmatodea</taxon>
        <taxon>Timematodea</taxon>
        <taxon>Timematoidea</taxon>
        <taxon>Timematidae</taxon>
        <taxon>Timema</taxon>
    </lineage>
</organism>
<keyword evidence="7" id="KW-0805">Transcription regulation</keyword>
<dbReference type="GO" id="GO:0000978">
    <property type="term" value="F:RNA polymerase II cis-regulatory region sequence-specific DNA binding"/>
    <property type="evidence" value="ECO:0007669"/>
    <property type="project" value="TreeGrafter"/>
</dbReference>
<evidence type="ECO:0000256" key="3">
    <source>
        <dbReference type="ARBA" id="ARBA00022723"/>
    </source>
</evidence>
<sequence length="445" mass="51418">MEMDSKEVPQTIKAEPIFDYNLEIHQELNITTEELLLKIEVESEEVNLHLRGVRVENHLGKKNTPVHPTEIRTSISLSSALELNTTSALVNYATEAGHFTTLLVQLQNITIIFVVDVEPSLNSEDQIKLNEENHILTLRFSPPIKKELTDDSSNSTLYESLKPSEEYSSWSYIQETNENKPITLSQPNSFREADYITTFKTCRNNTNKKISPECHTNIDPNEGQYKCDLCGKCLSSVHALSRHVHNHSGLGKYKCETCQKRFFYKNLLETHTITHSGQRKYKCGLCEKCFKYKRNLKSHNLLHSGHKKYKCEECEKSFTDKSRLRTHMYVHTGERNFQCNLCMKTFKDNSNLLRHAAIHSGQRKYKCGVCGKSFTDVSTLNQHTLIHSVRIKYKCEVCNKGYSHKRSLSKHILIHTRRGKYKCDRCGEVFYHKGTLKSHIIGHFL</sequence>
<feature type="domain" description="C2H2-type" evidence="12">
    <location>
        <begin position="309"/>
        <end position="336"/>
    </location>
</feature>
<dbReference type="Pfam" id="PF00096">
    <property type="entry name" value="zf-C2H2"/>
    <property type="match status" value="7"/>
</dbReference>
<evidence type="ECO:0000256" key="11">
    <source>
        <dbReference type="PROSITE-ProRule" id="PRU00042"/>
    </source>
</evidence>
<keyword evidence="4" id="KW-0677">Repeat</keyword>
<keyword evidence="5 11" id="KW-0863">Zinc-finger</keyword>
<accession>A0A7R9B0J0</accession>
<dbReference type="GO" id="GO:0008270">
    <property type="term" value="F:zinc ion binding"/>
    <property type="evidence" value="ECO:0007669"/>
    <property type="project" value="UniProtKB-KW"/>
</dbReference>
<dbReference type="FunFam" id="3.30.160.60:FF:001480">
    <property type="entry name" value="Si:cabz01071911.3"/>
    <property type="match status" value="1"/>
</dbReference>
<proteinExistence type="inferred from homology"/>
<evidence type="ECO:0000256" key="10">
    <source>
        <dbReference type="ARBA" id="ARBA00023242"/>
    </source>
</evidence>
<feature type="domain" description="C2H2-type" evidence="12">
    <location>
        <begin position="281"/>
        <end position="308"/>
    </location>
</feature>
<dbReference type="GO" id="GO:0000785">
    <property type="term" value="C:chromatin"/>
    <property type="evidence" value="ECO:0007669"/>
    <property type="project" value="TreeGrafter"/>
</dbReference>
<feature type="domain" description="C2H2-type" evidence="12">
    <location>
        <begin position="225"/>
        <end position="252"/>
    </location>
</feature>
<dbReference type="AlphaFoldDB" id="A0A7R9B0J0"/>
<comment type="similarity">
    <text evidence="2">Belongs to the krueppel C2H2-type zinc-finger protein family.</text>
</comment>
<dbReference type="EMBL" id="OC003384">
    <property type="protein sequence ID" value="CAD7263222.1"/>
    <property type="molecule type" value="Genomic_DNA"/>
</dbReference>
<keyword evidence="10" id="KW-0539">Nucleus</keyword>
<protein>
    <recommendedName>
        <fullName evidence="12">C2H2-type domain-containing protein</fullName>
    </recommendedName>
</protein>
<keyword evidence="9" id="KW-0804">Transcription</keyword>
<name>A0A7R9B0J0_TIMSH</name>
<dbReference type="FunFam" id="3.30.160.60:FF:000624">
    <property type="entry name" value="zinc finger protein 697"/>
    <property type="match status" value="1"/>
</dbReference>
<evidence type="ECO:0000256" key="9">
    <source>
        <dbReference type="ARBA" id="ARBA00023163"/>
    </source>
</evidence>
<dbReference type="GO" id="GO:0005667">
    <property type="term" value="C:transcription regulator complex"/>
    <property type="evidence" value="ECO:0007669"/>
    <property type="project" value="TreeGrafter"/>
</dbReference>
<dbReference type="SUPFAM" id="SSF57667">
    <property type="entry name" value="beta-beta-alpha zinc fingers"/>
    <property type="match status" value="5"/>
</dbReference>
<keyword evidence="6" id="KW-0862">Zinc</keyword>
<dbReference type="InterPro" id="IPR036236">
    <property type="entry name" value="Znf_C2H2_sf"/>
</dbReference>
<evidence type="ECO:0000256" key="6">
    <source>
        <dbReference type="ARBA" id="ARBA00022833"/>
    </source>
</evidence>
<dbReference type="GO" id="GO:0000981">
    <property type="term" value="F:DNA-binding transcription factor activity, RNA polymerase II-specific"/>
    <property type="evidence" value="ECO:0007669"/>
    <property type="project" value="TreeGrafter"/>
</dbReference>
<dbReference type="Gene3D" id="3.30.160.60">
    <property type="entry name" value="Classic Zinc Finger"/>
    <property type="match status" value="6"/>
</dbReference>
<dbReference type="PROSITE" id="PS50157">
    <property type="entry name" value="ZINC_FINGER_C2H2_2"/>
    <property type="match status" value="8"/>
</dbReference>
<feature type="domain" description="C2H2-type" evidence="12">
    <location>
        <begin position="253"/>
        <end position="280"/>
    </location>
</feature>
<feature type="domain" description="C2H2-type" evidence="12">
    <location>
        <begin position="421"/>
        <end position="445"/>
    </location>
</feature>
<dbReference type="PROSITE" id="PS00028">
    <property type="entry name" value="ZINC_FINGER_C2H2_1"/>
    <property type="match status" value="8"/>
</dbReference>
<comment type="subcellular location">
    <subcellularLocation>
        <location evidence="1">Nucleus</location>
    </subcellularLocation>
</comment>
<evidence type="ECO:0000256" key="7">
    <source>
        <dbReference type="ARBA" id="ARBA00023015"/>
    </source>
</evidence>
<evidence type="ECO:0000256" key="5">
    <source>
        <dbReference type="ARBA" id="ARBA00022771"/>
    </source>
</evidence>